<dbReference type="GO" id="GO:0031490">
    <property type="term" value="F:chromatin DNA binding"/>
    <property type="evidence" value="ECO:0007669"/>
    <property type="project" value="TreeGrafter"/>
</dbReference>
<keyword evidence="5" id="KW-0863">Zinc-finger</keyword>
<dbReference type="InterPro" id="IPR013178">
    <property type="entry name" value="Histone_AcTrfase_Rtt109/CBP"/>
</dbReference>
<evidence type="ECO:0000256" key="9">
    <source>
        <dbReference type="ARBA" id="ARBA00023163"/>
    </source>
</evidence>
<comment type="catalytic activity">
    <reaction evidence="11">
        <text>L-lysyl-[protein] + acetyl-CoA = N(6)-acetyl-L-lysyl-[protein] + CoA + H(+)</text>
        <dbReference type="Rhea" id="RHEA:45948"/>
        <dbReference type="Rhea" id="RHEA-COMP:9752"/>
        <dbReference type="Rhea" id="RHEA-COMP:10731"/>
        <dbReference type="ChEBI" id="CHEBI:15378"/>
        <dbReference type="ChEBI" id="CHEBI:29969"/>
        <dbReference type="ChEBI" id="CHEBI:57287"/>
        <dbReference type="ChEBI" id="CHEBI:57288"/>
        <dbReference type="ChEBI" id="CHEBI:61930"/>
        <dbReference type="EC" id="2.3.1.48"/>
    </reaction>
</comment>
<keyword evidence="6" id="KW-0862">Zinc</keyword>
<keyword evidence="3" id="KW-0808">Transferase</keyword>
<evidence type="ECO:0000256" key="6">
    <source>
        <dbReference type="ARBA" id="ARBA00022833"/>
    </source>
</evidence>
<dbReference type="SUPFAM" id="SSF57933">
    <property type="entry name" value="TAZ domain"/>
    <property type="match status" value="1"/>
</dbReference>
<dbReference type="Proteomes" id="UP001162640">
    <property type="component" value="Unassembled WGS sequence"/>
</dbReference>
<protein>
    <recommendedName>
        <fullName evidence="2">histone acetyltransferase</fullName>
        <ecNumber evidence="2">2.3.1.48</ecNumber>
    </recommendedName>
</protein>
<dbReference type="GO" id="GO:0003713">
    <property type="term" value="F:transcription coactivator activity"/>
    <property type="evidence" value="ECO:0007669"/>
    <property type="project" value="TreeGrafter"/>
</dbReference>
<gene>
    <name evidence="13" type="ORF">TL16_g03484</name>
</gene>
<dbReference type="GO" id="GO:0005634">
    <property type="term" value="C:nucleus"/>
    <property type="evidence" value="ECO:0007669"/>
    <property type="project" value="UniProtKB-SubCell"/>
</dbReference>
<dbReference type="Gene3D" id="1.20.1020.10">
    <property type="entry name" value="TAZ domain"/>
    <property type="match status" value="1"/>
</dbReference>
<dbReference type="PANTHER" id="PTHR13808">
    <property type="entry name" value="CBP/P300-RELATED"/>
    <property type="match status" value="1"/>
</dbReference>
<evidence type="ECO:0000313" key="13">
    <source>
        <dbReference type="EMBL" id="GMH62487.1"/>
    </source>
</evidence>
<dbReference type="EMBL" id="BLQM01000092">
    <property type="protein sequence ID" value="GMH62487.1"/>
    <property type="molecule type" value="Genomic_DNA"/>
</dbReference>
<feature type="non-terminal residue" evidence="13">
    <location>
        <position position="1"/>
    </location>
</feature>
<dbReference type="Pfam" id="PF02135">
    <property type="entry name" value="zf-TAZ"/>
    <property type="match status" value="1"/>
</dbReference>
<keyword evidence="4" id="KW-0479">Metal-binding</keyword>
<dbReference type="SMART" id="SM00551">
    <property type="entry name" value="ZnF_TAZ"/>
    <property type="match status" value="1"/>
</dbReference>
<keyword evidence="10" id="KW-0539">Nucleus</keyword>
<evidence type="ECO:0000256" key="2">
    <source>
        <dbReference type="ARBA" id="ARBA00013184"/>
    </source>
</evidence>
<evidence type="ECO:0000256" key="8">
    <source>
        <dbReference type="ARBA" id="ARBA00023015"/>
    </source>
</evidence>
<proteinExistence type="predicted"/>
<evidence type="ECO:0000256" key="11">
    <source>
        <dbReference type="ARBA" id="ARBA00048017"/>
    </source>
</evidence>
<evidence type="ECO:0000256" key="7">
    <source>
        <dbReference type="ARBA" id="ARBA00022853"/>
    </source>
</evidence>
<evidence type="ECO:0000256" key="10">
    <source>
        <dbReference type="ARBA" id="ARBA00023242"/>
    </source>
</evidence>
<evidence type="ECO:0000256" key="1">
    <source>
        <dbReference type="ARBA" id="ARBA00004123"/>
    </source>
</evidence>
<dbReference type="GO" id="GO:0005667">
    <property type="term" value="C:transcription regulator complex"/>
    <property type="evidence" value="ECO:0007669"/>
    <property type="project" value="TreeGrafter"/>
</dbReference>
<dbReference type="InterPro" id="IPR035898">
    <property type="entry name" value="TAZ_dom_sf"/>
</dbReference>
<evidence type="ECO:0000256" key="4">
    <source>
        <dbReference type="ARBA" id="ARBA00022723"/>
    </source>
</evidence>
<name>A0A9W6ZY23_9STRA</name>
<dbReference type="PROSITE" id="PS50134">
    <property type="entry name" value="ZF_TAZ"/>
    <property type="match status" value="1"/>
</dbReference>
<evidence type="ECO:0000256" key="5">
    <source>
        <dbReference type="ARBA" id="ARBA00022771"/>
    </source>
</evidence>
<keyword evidence="8" id="KW-0805">Transcription regulation</keyword>
<sequence length="74" mass="8589">QQRLLLLRHAAKCPHENGKCPVTPHCAGMKRLWKHIAECKDQKCLVPHCVSSRYVLSHYHRCKDSRCPVCMPVR</sequence>
<evidence type="ECO:0000256" key="3">
    <source>
        <dbReference type="ARBA" id="ARBA00022679"/>
    </source>
</evidence>
<evidence type="ECO:0000259" key="12">
    <source>
        <dbReference type="PROSITE" id="PS50134"/>
    </source>
</evidence>
<accession>A0A9W6ZY23</accession>
<dbReference type="GO" id="GO:0004402">
    <property type="term" value="F:histone acetyltransferase activity"/>
    <property type="evidence" value="ECO:0007669"/>
    <property type="project" value="InterPro"/>
</dbReference>
<reference evidence="14" key="1">
    <citation type="journal article" date="2023" name="Commun. Biol.">
        <title>Genome analysis of Parmales, the sister group of diatoms, reveals the evolutionary specialization of diatoms from phago-mixotrophs to photoautotrophs.</title>
        <authorList>
            <person name="Ban H."/>
            <person name="Sato S."/>
            <person name="Yoshikawa S."/>
            <person name="Yamada K."/>
            <person name="Nakamura Y."/>
            <person name="Ichinomiya M."/>
            <person name="Sato N."/>
            <person name="Blanc-Mathieu R."/>
            <person name="Endo H."/>
            <person name="Kuwata A."/>
            <person name="Ogata H."/>
        </authorList>
    </citation>
    <scope>NUCLEOTIDE SEQUENCE [LARGE SCALE GENOMIC DNA]</scope>
</reference>
<evidence type="ECO:0000313" key="14">
    <source>
        <dbReference type="Proteomes" id="UP001162640"/>
    </source>
</evidence>
<comment type="subcellular location">
    <subcellularLocation>
        <location evidence="1">Nucleus</location>
    </subcellularLocation>
</comment>
<dbReference type="AlphaFoldDB" id="A0A9W6ZY23"/>
<feature type="non-terminal residue" evidence="13">
    <location>
        <position position="74"/>
    </location>
</feature>
<keyword evidence="7" id="KW-0156">Chromatin regulator</keyword>
<dbReference type="GO" id="GO:0008270">
    <property type="term" value="F:zinc ion binding"/>
    <property type="evidence" value="ECO:0007669"/>
    <property type="project" value="UniProtKB-KW"/>
</dbReference>
<comment type="caution">
    <text evidence="13">The sequence shown here is derived from an EMBL/GenBank/DDBJ whole genome shotgun (WGS) entry which is preliminary data.</text>
</comment>
<dbReference type="PANTHER" id="PTHR13808:SF1">
    <property type="entry name" value="HISTONE ACETYLTRANSFERASE"/>
    <property type="match status" value="1"/>
</dbReference>
<dbReference type="EC" id="2.3.1.48" evidence="2"/>
<dbReference type="InterPro" id="IPR000197">
    <property type="entry name" value="Znf_TAZ"/>
</dbReference>
<keyword evidence="9" id="KW-0804">Transcription</keyword>
<feature type="domain" description="TAZ-type" evidence="12">
    <location>
        <begin position="1"/>
        <end position="73"/>
    </location>
</feature>
<dbReference type="GO" id="GO:0045944">
    <property type="term" value="P:positive regulation of transcription by RNA polymerase II"/>
    <property type="evidence" value="ECO:0007669"/>
    <property type="project" value="TreeGrafter"/>
</dbReference>
<organism evidence="13 14">
    <name type="scientific">Triparma laevis f. inornata</name>
    <dbReference type="NCBI Taxonomy" id="1714386"/>
    <lineage>
        <taxon>Eukaryota</taxon>
        <taxon>Sar</taxon>
        <taxon>Stramenopiles</taxon>
        <taxon>Ochrophyta</taxon>
        <taxon>Bolidophyceae</taxon>
        <taxon>Parmales</taxon>
        <taxon>Triparmaceae</taxon>
        <taxon>Triparma</taxon>
    </lineage>
</organism>
<dbReference type="GO" id="GO:0000123">
    <property type="term" value="C:histone acetyltransferase complex"/>
    <property type="evidence" value="ECO:0007669"/>
    <property type="project" value="TreeGrafter"/>
</dbReference>